<keyword evidence="2" id="KW-1185">Reference proteome</keyword>
<comment type="caution">
    <text evidence="1">The sequence shown here is derived from an EMBL/GenBank/DDBJ whole genome shotgun (WGS) entry which is preliminary data.</text>
</comment>
<name>A0ABN2CAW6_9ACTN</name>
<organism evidence="1 2">
    <name type="scientific">Dactylosporangium maewongense</name>
    <dbReference type="NCBI Taxonomy" id="634393"/>
    <lineage>
        <taxon>Bacteria</taxon>
        <taxon>Bacillati</taxon>
        <taxon>Actinomycetota</taxon>
        <taxon>Actinomycetes</taxon>
        <taxon>Micromonosporales</taxon>
        <taxon>Micromonosporaceae</taxon>
        <taxon>Dactylosporangium</taxon>
    </lineage>
</organism>
<reference evidence="1 2" key="1">
    <citation type="journal article" date="2019" name="Int. J. Syst. Evol. Microbiol.">
        <title>The Global Catalogue of Microorganisms (GCM) 10K type strain sequencing project: providing services to taxonomists for standard genome sequencing and annotation.</title>
        <authorList>
            <consortium name="The Broad Institute Genomics Platform"/>
            <consortium name="The Broad Institute Genome Sequencing Center for Infectious Disease"/>
            <person name="Wu L."/>
            <person name="Ma J."/>
        </authorList>
    </citation>
    <scope>NUCLEOTIDE SEQUENCE [LARGE SCALE GENOMIC DNA]</scope>
    <source>
        <strain evidence="1 2">JCM 15933</strain>
    </source>
</reference>
<protein>
    <submittedName>
        <fullName evidence="1">Uncharacterized protein</fullName>
    </submittedName>
</protein>
<evidence type="ECO:0000313" key="1">
    <source>
        <dbReference type="EMBL" id="GAA1555524.1"/>
    </source>
</evidence>
<sequence length="233" mass="22766">MVRFSDTTALNGLGAEWKALAGYGTHSASPGEGYGINHTTATYAVTAGTGPIVTVLAGGQDPATVQAALTAKGWTADGDRLIAPKQSADRAAGVYPVVRAIGSDVLIGSAGATLDVVSAARSLAGDPVPRSLADCLGGVVVAHYASTATGAVAVGTLRPSSDAKIHAVVCSAAASPAAAEQSAAAQRTAYGSGTAPLANATVTVTGSVVRVDGVVTGPKVVLDAFTRSALPGL</sequence>
<evidence type="ECO:0000313" key="2">
    <source>
        <dbReference type="Proteomes" id="UP001501470"/>
    </source>
</evidence>
<accession>A0ABN2CAW6</accession>
<dbReference type="Proteomes" id="UP001501470">
    <property type="component" value="Unassembled WGS sequence"/>
</dbReference>
<dbReference type="EMBL" id="BAAAQD010000025">
    <property type="protein sequence ID" value="GAA1555524.1"/>
    <property type="molecule type" value="Genomic_DNA"/>
</dbReference>
<proteinExistence type="predicted"/>
<gene>
    <name evidence="1" type="ORF">GCM10009827_090380</name>
</gene>